<organism evidence="1 2">
    <name type="scientific">Mycteria americana</name>
    <name type="common">Wood stork</name>
    <dbReference type="NCBI Taxonomy" id="33587"/>
    <lineage>
        <taxon>Eukaryota</taxon>
        <taxon>Metazoa</taxon>
        <taxon>Chordata</taxon>
        <taxon>Craniata</taxon>
        <taxon>Vertebrata</taxon>
        <taxon>Euteleostomi</taxon>
        <taxon>Archelosauria</taxon>
        <taxon>Archosauria</taxon>
        <taxon>Dinosauria</taxon>
        <taxon>Saurischia</taxon>
        <taxon>Theropoda</taxon>
        <taxon>Coelurosauria</taxon>
        <taxon>Aves</taxon>
        <taxon>Neognathae</taxon>
        <taxon>Neoaves</taxon>
        <taxon>Aequornithes</taxon>
        <taxon>Ciconiiformes</taxon>
        <taxon>Ciconiidae</taxon>
        <taxon>Mycteria</taxon>
    </lineage>
</organism>
<accession>A0AAN7RT29</accession>
<reference evidence="1 2" key="1">
    <citation type="journal article" date="2023" name="J. Hered.">
        <title>Chromosome-level genome of the wood stork (Mycteria americana) provides insight into avian chromosome evolution.</title>
        <authorList>
            <person name="Flamio R. Jr."/>
            <person name="Ramstad K.M."/>
        </authorList>
    </citation>
    <scope>NUCLEOTIDE SEQUENCE [LARGE SCALE GENOMIC DNA]</scope>
    <source>
        <strain evidence="1">JAX WOST 10</strain>
    </source>
</reference>
<keyword evidence="2" id="KW-1185">Reference proteome</keyword>
<comment type="caution">
    <text evidence="1">The sequence shown here is derived from an EMBL/GenBank/DDBJ whole genome shotgun (WGS) entry which is preliminary data.</text>
</comment>
<gene>
    <name evidence="1" type="ORF">QYF61_005589</name>
</gene>
<sequence>MLAGPDPLVGLHMPVEHTQDEPLHNFSRYQGLLINDGEWLGKLLCQLPQYSWVDPIRPHRLIRWLKAPSNLTLNTSNDGASTTSLDNLSPCLTTLIVKKFLPYVQSKPTLFQFVTNAPCPVTTGPGKKSFSIFLISPLYILKGHNKVSPEPSLLQAGTTPTLSDFLQRRGVPAL</sequence>
<dbReference type="AlphaFoldDB" id="A0AAN7RT29"/>
<evidence type="ECO:0000313" key="1">
    <source>
        <dbReference type="EMBL" id="KAK4806793.1"/>
    </source>
</evidence>
<protein>
    <submittedName>
        <fullName evidence="1">Uncharacterized protein</fullName>
    </submittedName>
</protein>
<name>A0AAN7RT29_MYCAM</name>
<dbReference type="Proteomes" id="UP001333110">
    <property type="component" value="Unassembled WGS sequence"/>
</dbReference>
<dbReference type="EMBL" id="JAUNZN010000033">
    <property type="protein sequence ID" value="KAK4806793.1"/>
    <property type="molecule type" value="Genomic_DNA"/>
</dbReference>
<evidence type="ECO:0000313" key="2">
    <source>
        <dbReference type="Proteomes" id="UP001333110"/>
    </source>
</evidence>
<proteinExistence type="predicted"/>